<dbReference type="CDD" id="cd01639">
    <property type="entry name" value="IMPase"/>
    <property type="match status" value="1"/>
</dbReference>
<comment type="catalytic activity">
    <reaction evidence="1 6">
        <text>a myo-inositol phosphate + H2O = myo-inositol + phosphate</text>
        <dbReference type="Rhea" id="RHEA:24056"/>
        <dbReference type="ChEBI" id="CHEBI:15377"/>
        <dbReference type="ChEBI" id="CHEBI:17268"/>
        <dbReference type="ChEBI" id="CHEBI:43474"/>
        <dbReference type="ChEBI" id="CHEBI:84139"/>
        <dbReference type="EC" id="3.1.3.25"/>
    </reaction>
</comment>
<evidence type="ECO:0000256" key="3">
    <source>
        <dbReference type="ARBA" id="ARBA00022723"/>
    </source>
</evidence>
<dbReference type="PRINTS" id="PR00377">
    <property type="entry name" value="IMPHPHTASES"/>
</dbReference>
<evidence type="ECO:0000313" key="8">
    <source>
        <dbReference type="Proteomes" id="UP000466864"/>
    </source>
</evidence>
<feature type="binding site" evidence="5">
    <location>
        <position position="77"/>
    </location>
    <ligand>
        <name>Mg(2+)</name>
        <dbReference type="ChEBI" id="CHEBI:18420"/>
        <label>1</label>
        <note>catalytic</note>
    </ligand>
</feature>
<dbReference type="InterPro" id="IPR000760">
    <property type="entry name" value="Inositol_monophosphatase-like"/>
</dbReference>
<keyword evidence="3 5" id="KW-0479">Metal-binding</keyword>
<organism evidence="7 8">
    <name type="scientific">Bilifractor porci</name>
    <dbReference type="NCBI Taxonomy" id="2606636"/>
    <lineage>
        <taxon>Bacteria</taxon>
        <taxon>Bacillati</taxon>
        <taxon>Bacillota</taxon>
        <taxon>Clostridia</taxon>
        <taxon>Lachnospirales</taxon>
        <taxon>Lachnospiraceae</taxon>
        <taxon>Bilifractor</taxon>
    </lineage>
</organism>
<dbReference type="GO" id="GO:0006020">
    <property type="term" value="P:inositol metabolic process"/>
    <property type="evidence" value="ECO:0007669"/>
    <property type="project" value="TreeGrafter"/>
</dbReference>
<dbReference type="GO" id="GO:0007165">
    <property type="term" value="P:signal transduction"/>
    <property type="evidence" value="ECO:0007669"/>
    <property type="project" value="TreeGrafter"/>
</dbReference>
<dbReference type="SUPFAM" id="SSF56655">
    <property type="entry name" value="Carbohydrate phosphatase"/>
    <property type="match status" value="1"/>
</dbReference>
<dbReference type="EC" id="3.1.3.25" evidence="6"/>
<dbReference type="InterPro" id="IPR020550">
    <property type="entry name" value="Inositol_monophosphatase_CS"/>
</dbReference>
<feature type="binding site" evidence="5">
    <location>
        <position position="202"/>
    </location>
    <ligand>
        <name>Mg(2+)</name>
        <dbReference type="ChEBI" id="CHEBI:18420"/>
        <label>1</label>
        <note>catalytic</note>
    </ligand>
</feature>
<dbReference type="Pfam" id="PF00459">
    <property type="entry name" value="Inositol_P"/>
    <property type="match status" value="1"/>
</dbReference>
<dbReference type="Gene3D" id="3.30.540.10">
    <property type="entry name" value="Fructose-1,6-Bisphosphatase, subunit A, domain 1"/>
    <property type="match status" value="1"/>
</dbReference>
<dbReference type="GO" id="GO:0046854">
    <property type="term" value="P:phosphatidylinositol phosphate biosynthetic process"/>
    <property type="evidence" value="ECO:0007669"/>
    <property type="project" value="InterPro"/>
</dbReference>
<proteinExistence type="inferred from homology"/>
<accession>A0A7X2P6J5</accession>
<evidence type="ECO:0000256" key="1">
    <source>
        <dbReference type="ARBA" id="ARBA00001033"/>
    </source>
</evidence>
<dbReference type="AlphaFoldDB" id="A0A7X2P6J5"/>
<evidence type="ECO:0000256" key="2">
    <source>
        <dbReference type="ARBA" id="ARBA00001946"/>
    </source>
</evidence>
<reference evidence="7 8" key="1">
    <citation type="submission" date="2019-08" db="EMBL/GenBank/DDBJ databases">
        <title>In-depth cultivation of the pig gut microbiome towards novel bacterial diversity and tailored functional studies.</title>
        <authorList>
            <person name="Wylensek D."/>
            <person name="Hitch T.C.A."/>
            <person name="Clavel T."/>
        </authorList>
    </citation>
    <scope>NUCLEOTIDE SEQUENCE [LARGE SCALE GENOMIC DNA]</scope>
    <source>
        <strain evidence="7 8">Oil+RF-744-WCA-WT-13</strain>
    </source>
</reference>
<evidence type="ECO:0000256" key="4">
    <source>
        <dbReference type="ARBA" id="ARBA00022842"/>
    </source>
</evidence>
<keyword evidence="6" id="KW-0378">Hydrolase</keyword>
<comment type="similarity">
    <text evidence="6">Belongs to the inositol monophosphatase superfamily.</text>
</comment>
<feature type="binding site" evidence="5">
    <location>
        <position position="57"/>
    </location>
    <ligand>
        <name>Mg(2+)</name>
        <dbReference type="ChEBI" id="CHEBI:18420"/>
        <label>1</label>
        <note>catalytic</note>
    </ligand>
</feature>
<dbReference type="PANTHER" id="PTHR20854:SF4">
    <property type="entry name" value="INOSITOL-1-MONOPHOSPHATASE-RELATED"/>
    <property type="match status" value="1"/>
</dbReference>
<protein>
    <recommendedName>
        <fullName evidence="6">Inositol-1-monophosphatase</fullName>
        <ecNumber evidence="6">3.1.3.25</ecNumber>
    </recommendedName>
</protein>
<keyword evidence="4 5" id="KW-0460">Magnesium</keyword>
<comment type="cofactor">
    <cofactor evidence="2 5 6">
        <name>Mg(2+)</name>
        <dbReference type="ChEBI" id="CHEBI:18420"/>
    </cofactor>
</comment>
<name>A0A7X2P6J5_9FIRM</name>
<evidence type="ECO:0000313" key="7">
    <source>
        <dbReference type="EMBL" id="MST80990.1"/>
    </source>
</evidence>
<comment type="caution">
    <text evidence="7">The sequence shown here is derived from an EMBL/GenBank/DDBJ whole genome shotgun (WGS) entry which is preliminary data.</text>
</comment>
<dbReference type="PROSITE" id="PS00630">
    <property type="entry name" value="IMP_2"/>
    <property type="match status" value="1"/>
</dbReference>
<dbReference type="Gene3D" id="3.40.190.80">
    <property type="match status" value="1"/>
</dbReference>
<gene>
    <name evidence="7" type="ORF">FYJ60_01380</name>
</gene>
<dbReference type="InterPro" id="IPR033942">
    <property type="entry name" value="IMPase"/>
</dbReference>
<sequence length="256" mass="27956">MTRIVCSARDLFENKEDSAAVHVKGRSDYVTEVDLHVQAYLQSVLAENYPDIPFMGEEKDNTGLDLSGAVWILDPVDGTTNLLHDSKESCISLALADRHRAVLGVIYNPDTGELYTAEREKGAFLNGERLHVSGAEKLESCLVEMGTAPYYHQYADWTFRVAKALFLESQDVRRGGSAALSLAHIAAGRLDVMYERILQPWDYAAGSLILEEAGGKLTDLEGRPLDCCVKTSVLATNGAVHEEALKIIRQAGAVSG</sequence>
<evidence type="ECO:0000256" key="5">
    <source>
        <dbReference type="PIRSR" id="PIRSR600760-2"/>
    </source>
</evidence>
<dbReference type="PANTHER" id="PTHR20854">
    <property type="entry name" value="INOSITOL MONOPHOSPHATASE"/>
    <property type="match status" value="1"/>
</dbReference>
<evidence type="ECO:0000256" key="6">
    <source>
        <dbReference type="RuleBase" id="RU364068"/>
    </source>
</evidence>
<keyword evidence="8" id="KW-1185">Reference proteome</keyword>
<dbReference type="EMBL" id="VUMV01000001">
    <property type="protein sequence ID" value="MST80990.1"/>
    <property type="molecule type" value="Genomic_DNA"/>
</dbReference>
<feature type="binding site" evidence="5">
    <location>
        <position position="74"/>
    </location>
    <ligand>
        <name>Mg(2+)</name>
        <dbReference type="ChEBI" id="CHEBI:18420"/>
        <label>1</label>
        <note>catalytic</note>
    </ligand>
</feature>
<dbReference type="GO" id="GO:0046872">
    <property type="term" value="F:metal ion binding"/>
    <property type="evidence" value="ECO:0007669"/>
    <property type="project" value="UniProtKB-KW"/>
</dbReference>
<dbReference type="Proteomes" id="UP000466864">
    <property type="component" value="Unassembled WGS sequence"/>
</dbReference>
<dbReference type="GO" id="GO:0008934">
    <property type="term" value="F:inositol monophosphate 1-phosphatase activity"/>
    <property type="evidence" value="ECO:0007669"/>
    <property type="project" value="InterPro"/>
</dbReference>